<dbReference type="Proteomes" id="UP000305109">
    <property type="component" value="Unassembled WGS sequence"/>
</dbReference>
<dbReference type="EMBL" id="SUMD01000002">
    <property type="protein sequence ID" value="TJZ79987.1"/>
    <property type="molecule type" value="Genomic_DNA"/>
</dbReference>
<dbReference type="CDD" id="cd14846">
    <property type="entry name" value="Peptidase_M15_like"/>
    <property type="match status" value="1"/>
</dbReference>
<comment type="caution">
    <text evidence="3">The sequence shown here is derived from an EMBL/GenBank/DDBJ whole genome shotgun (WGS) entry which is preliminary data.</text>
</comment>
<dbReference type="PANTHER" id="PTHR34385:SF1">
    <property type="entry name" value="PEPTIDOGLYCAN L-ALANYL-D-GLUTAMATE ENDOPEPTIDASE CWLK"/>
    <property type="match status" value="1"/>
</dbReference>
<feature type="chain" id="PRO_5047036016" evidence="1">
    <location>
        <begin position="27"/>
        <end position="189"/>
    </location>
</feature>
<evidence type="ECO:0000259" key="2">
    <source>
        <dbReference type="Pfam" id="PF02557"/>
    </source>
</evidence>
<accession>A0ABY2RND4</accession>
<dbReference type="Gene3D" id="3.30.1380.10">
    <property type="match status" value="1"/>
</dbReference>
<name>A0ABY2RND4_9NOCA</name>
<dbReference type="SUPFAM" id="SSF55166">
    <property type="entry name" value="Hedgehog/DD-peptidase"/>
    <property type="match status" value="1"/>
</dbReference>
<sequence>MPIHRRIICLAALGALTLGACSFTDAAEPKRGNYLATQPDSGPGGGEIEDGVGLDDKHVPALARLDPALLKALQAAAADAQASGVEMHITSGWRSAAYQQRLFDEAVVKYGSASEAAKWVHSPSLSKHVSGQAVDIGPTNADDWLIRHGNDYGLCQAYANEMWHFELATTPGGQCPPQLNNASDGRAER</sequence>
<feature type="signal peptide" evidence="1">
    <location>
        <begin position="1"/>
        <end position="26"/>
    </location>
</feature>
<organism evidence="3 4">
    <name type="scientific">Rhodococcus oryzae</name>
    <dbReference type="NCBI Taxonomy" id="2571143"/>
    <lineage>
        <taxon>Bacteria</taxon>
        <taxon>Bacillati</taxon>
        <taxon>Actinomycetota</taxon>
        <taxon>Actinomycetes</taxon>
        <taxon>Mycobacteriales</taxon>
        <taxon>Nocardiaceae</taxon>
        <taxon>Rhodococcus</taxon>
    </lineage>
</organism>
<evidence type="ECO:0000313" key="4">
    <source>
        <dbReference type="Proteomes" id="UP000305109"/>
    </source>
</evidence>
<gene>
    <name evidence="3" type="ORF">FCG67_03590</name>
</gene>
<dbReference type="PANTHER" id="PTHR34385">
    <property type="entry name" value="D-ALANYL-D-ALANINE CARBOXYPEPTIDASE"/>
    <property type="match status" value="1"/>
</dbReference>
<dbReference type="InterPro" id="IPR003709">
    <property type="entry name" value="VanY-like_core_dom"/>
</dbReference>
<protein>
    <submittedName>
        <fullName evidence="3">Peptidase M15</fullName>
    </submittedName>
</protein>
<evidence type="ECO:0000256" key="1">
    <source>
        <dbReference type="SAM" id="SignalP"/>
    </source>
</evidence>
<dbReference type="Pfam" id="PF02557">
    <property type="entry name" value="VanY"/>
    <property type="match status" value="1"/>
</dbReference>
<reference evidence="3 4" key="1">
    <citation type="submission" date="2019-04" db="EMBL/GenBank/DDBJ databases">
        <title>Rhodococcus oryzae sp. nov., a novel actinomycete isolated from rhizosphere soil of rice (Oryza sativa L.).</title>
        <authorList>
            <person name="Li C."/>
        </authorList>
    </citation>
    <scope>NUCLEOTIDE SEQUENCE [LARGE SCALE GENOMIC DNA]</scope>
    <source>
        <strain evidence="3 4">NEAU-CX67</strain>
    </source>
</reference>
<proteinExistence type="predicted"/>
<dbReference type="RefSeq" id="WP_136907263.1">
    <property type="nucleotide sequence ID" value="NZ_SUMD01000002.1"/>
</dbReference>
<keyword evidence="1" id="KW-0732">Signal</keyword>
<dbReference type="PROSITE" id="PS51257">
    <property type="entry name" value="PROKAR_LIPOPROTEIN"/>
    <property type="match status" value="1"/>
</dbReference>
<dbReference type="InterPro" id="IPR052179">
    <property type="entry name" value="DD-CPase-like"/>
</dbReference>
<evidence type="ECO:0000313" key="3">
    <source>
        <dbReference type="EMBL" id="TJZ79987.1"/>
    </source>
</evidence>
<keyword evidence="4" id="KW-1185">Reference proteome</keyword>
<feature type="domain" description="D-alanyl-D-alanine carboxypeptidase-like core" evidence="2">
    <location>
        <begin position="64"/>
        <end position="158"/>
    </location>
</feature>
<dbReference type="InterPro" id="IPR009045">
    <property type="entry name" value="Zn_M74/Hedgehog-like"/>
</dbReference>